<dbReference type="EMBL" id="JAWDIE010000009">
    <property type="protein sequence ID" value="MEJ7138295.1"/>
    <property type="molecule type" value="Genomic_DNA"/>
</dbReference>
<proteinExistence type="predicted"/>
<keyword evidence="2" id="KW-1185">Reference proteome</keyword>
<evidence type="ECO:0000313" key="2">
    <source>
        <dbReference type="Proteomes" id="UP001364695"/>
    </source>
</evidence>
<comment type="caution">
    <text evidence="1">The sequence shown here is derived from an EMBL/GenBank/DDBJ whole genome shotgun (WGS) entry which is preliminary data.</text>
</comment>
<dbReference type="Proteomes" id="UP001364695">
    <property type="component" value="Unassembled WGS sequence"/>
</dbReference>
<reference evidence="1" key="1">
    <citation type="submission" date="2023-10" db="EMBL/GenBank/DDBJ databases">
        <title>Amphibacter perezi, gen. nov., sp. nov. a novel taxa of the family Comamonadaceae, class Betaproteobacteria isolated from the skin microbiota of Pelophylax perezi from different populations.</title>
        <authorList>
            <person name="Costa S."/>
            <person name="Proenca D.N."/>
            <person name="Lopes I."/>
            <person name="Morais P.V."/>
        </authorList>
    </citation>
    <scope>NUCLEOTIDE SEQUENCE</scope>
    <source>
        <strain evidence="1">SL12-8</strain>
    </source>
</reference>
<sequence>MTILSAMPMSFRPVTRRVATGLLLSGLVLLAACGQKAPESPPAADAASAAQPAPALTVTTTRLESGQWPMRLTVTGNVLPWQEASVSSEVSGVTVSQVLVQVGDRVKKGQELARLAPTALDSQQAQAQAALAQAQAQAMQASSQVRRLKPLVQENFISKSQLDNALAAERSALAAVQSAQAALAVAQNRSAQRAVVAPDEGSISARNIAPGQVIAAGQELFRLIRQNRLEWQAQVPSSDLARVQPGQRVDIRLSEGGVVSGVVRELAPTVDTRTRMGLAYVRLEQPPATLRSGQFVQGDIELGQGSGQTLPATALVLRDGYYHAFVVQPDQRVRDVKVEVGQTLGDRVQILSGIGPQDAVVATGTGFIADGDVVRVVQK</sequence>
<gene>
    <name evidence="1" type="ORF">RV045_07605</name>
</gene>
<organism evidence="1 2">
    <name type="scientific">Amphibiibacter pelophylacis</name>
    <dbReference type="NCBI Taxonomy" id="1799477"/>
    <lineage>
        <taxon>Bacteria</taxon>
        <taxon>Pseudomonadati</taxon>
        <taxon>Pseudomonadota</taxon>
        <taxon>Betaproteobacteria</taxon>
        <taxon>Burkholderiales</taxon>
        <taxon>Sphaerotilaceae</taxon>
        <taxon>Amphibiibacter</taxon>
    </lineage>
</organism>
<accession>A0ACC6P233</accession>
<protein>
    <submittedName>
        <fullName evidence="1">Efflux RND transporter periplasmic adaptor subunit</fullName>
    </submittedName>
</protein>
<name>A0ACC6P233_9BURK</name>
<evidence type="ECO:0000313" key="1">
    <source>
        <dbReference type="EMBL" id="MEJ7138295.1"/>
    </source>
</evidence>